<name>A0AAV8PN82_ENSVE</name>
<evidence type="ECO:0000313" key="2">
    <source>
        <dbReference type="Proteomes" id="UP001222027"/>
    </source>
</evidence>
<accession>A0AAV8PN82</accession>
<dbReference type="EMBL" id="JAQQAF010000004">
    <property type="protein sequence ID" value="KAJ8491764.1"/>
    <property type="molecule type" value="Genomic_DNA"/>
</dbReference>
<dbReference type="AlphaFoldDB" id="A0AAV8PN82"/>
<comment type="caution">
    <text evidence="1">The sequence shown here is derived from an EMBL/GenBank/DDBJ whole genome shotgun (WGS) entry which is preliminary data.</text>
</comment>
<evidence type="ECO:0000313" key="1">
    <source>
        <dbReference type="EMBL" id="KAJ8491764.1"/>
    </source>
</evidence>
<reference evidence="1 2" key="1">
    <citation type="submission" date="2022-12" db="EMBL/GenBank/DDBJ databases">
        <title>Chromosome-scale assembly of the Ensete ventricosum genome.</title>
        <authorList>
            <person name="Dussert Y."/>
            <person name="Stocks J."/>
            <person name="Wendawek A."/>
            <person name="Woldeyes F."/>
            <person name="Nichols R.A."/>
            <person name="Borrell J.S."/>
        </authorList>
    </citation>
    <scope>NUCLEOTIDE SEQUENCE [LARGE SCALE GENOMIC DNA]</scope>
    <source>
        <strain evidence="2">cv. Maze</strain>
        <tissue evidence="1">Seeds</tissue>
    </source>
</reference>
<gene>
    <name evidence="1" type="ORF">OPV22_013485</name>
</gene>
<sequence>MHRFIQKDVERTIITRLNFACGDGELRSLSSRFIFEGERDCDAMRNISYLSIFDNPPSGTGLDGASFFFTHFSLALKIFRD</sequence>
<keyword evidence="2" id="KW-1185">Reference proteome</keyword>
<proteinExistence type="predicted"/>
<organism evidence="1 2">
    <name type="scientific">Ensete ventricosum</name>
    <name type="common">Abyssinian banana</name>
    <name type="synonym">Musa ensete</name>
    <dbReference type="NCBI Taxonomy" id="4639"/>
    <lineage>
        <taxon>Eukaryota</taxon>
        <taxon>Viridiplantae</taxon>
        <taxon>Streptophyta</taxon>
        <taxon>Embryophyta</taxon>
        <taxon>Tracheophyta</taxon>
        <taxon>Spermatophyta</taxon>
        <taxon>Magnoliopsida</taxon>
        <taxon>Liliopsida</taxon>
        <taxon>Zingiberales</taxon>
        <taxon>Musaceae</taxon>
        <taxon>Ensete</taxon>
    </lineage>
</organism>
<protein>
    <submittedName>
        <fullName evidence="1">Uncharacterized protein</fullName>
    </submittedName>
</protein>
<dbReference type="Proteomes" id="UP001222027">
    <property type="component" value="Unassembled WGS sequence"/>
</dbReference>